<dbReference type="PANTHER" id="PTHR43854:SF1">
    <property type="entry name" value="INDOLEPYRUVATE OXIDOREDUCTASE SUBUNIT IORB"/>
    <property type="match status" value="1"/>
</dbReference>
<dbReference type="InterPro" id="IPR002869">
    <property type="entry name" value="Pyrv_flavodox_OxRed_cen"/>
</dbReference>
<dbReference type="Gene3D" id="3.40.920.10">
    <property type="entry name" value="Pyruvate-ferredoxin oxidoreductase, PFOR, domain III"/>
    <property type="match status" value="1"/>
</dbReference>
<sequence length="203" mass="22031">MISVISDVKNILLVGVGGQGIVLAADVLSQVLVSAEYDVKMSEIHGMSQRGGSVNTMVRFGSKVFSPLIDKAKAEYILAFEQLEALRWSDYLKPGGVFIMNTQKIEPLPVLLGKARYPQNIDELIRGKGINLLAVDADSLAEEAGSKKAANIVLLGCLAALMPIDRGVWYAAIERRVPPKTVDINKRAFDIGYDLTSKPAFIV</sequence>
<evidence type="ECO:0000313" key="4">
    <source>
        <dbReference type="Proteomes" id="UP000230956"/>
    </source>
</evidence>
<dbReference type="SUPFAM" id="SSF53323">
    <property type="entry name" value="Pyruvate-ferredoxin oxidoreductase, PFOR, domain III"/>
    <property type="match status" value="1"/>
</dbReference>
<dbReference type="NCBIfam" id="NF005325">
    <property type="entry name" value="PRK06853.1-5"/>
    <property type="match status" value="1"/>
</dbReference>
<dbReference type="InterPro" id="IPR019752">
    <property type="entry name" value="Pyrv/ketoisovalerate_OxRed_cat"/>
</dbReference>
<name>A0A2M7T561_9ACTN</name>
<dbReference type="RefSeq" id="WP_286678858.1">
    <property type="nucleotide sequence ID" value="NZ_MNXI01000109.1"/>
</dbReference>
<proteinExistence type="predicted"/>
<dbReference type="PANTHER" id="PTHR43854">
    <property type="entry name" value="INDOLEPYRUVATE OXIDOREDUCTASE SUBUNIT IORB"/>
    <property type="match status" value="1"/>
</dbReference>
<evidence type="ECO:0000256" key="1">
    <source>
        <dbReference type="ARBA" id="ARBA00023002"/>
    </source>
</evidence>
<keyword evidence="1 3" id="KW-0560">Oxidoreductase</keyword>
<reference evidence="4" key="1">
    <citation type="submission" date="2017-09" db="EMBL/GenBank/DDBJ databases">
        <title>Depth-based differentiation of microbial function through sediment-hosted aquifers and enrichment of novel symbionts in the deep terrestrial subsurface.</title>
        <authorList>
            <person name="Probst A.J."/>
            <person name="Ladd B."/>
            <person name="Jarett J.K."/>
            <person name="Geller-Mcgrath D.E."/>
            <person name="Sieber C.M.K."/>
            <person name="Emerson J.B."/>
            <person name="Anantharaman K."/>
            <person name="Thomas B.C."/>
            <person name="Malmstrom R."/>
            <person name="Stieglmeier M."/>
            <person name="Klingl A."/>
            <person name="Woyke T."/>
            <person name="Ryan C.M."/>
            <person name="Banfield J.F."/>
        </authorList>
    </citation>
    <scope>NUCLEOTIDE SEQUENCE [LARGE SCALE GENOMIC DNA]</scope>
</reference>
<keyword evidence="3" id="KW-0670">Pyruvate</keyword>
<protein>
    <submittedName>
        <fullName evidence="3">Indolepyruvate oxidoreductase subunit beta</fullName>
        <ecNumber evidence="3">1.2.7.8</ecNumber>
    </submittedName>
</protein>
<dbReference type="Pfam" id="PF01558">
    <property type="entry name" value="POR"/>
    <property type="match status" value="1"/>
</dbReference>
<dbReference type="Proteomes" id="UP000230956">
    <property type="component" value="Unassembled WGS sequence"/>
</dbReference>
<evidence type="ECO:0000259" key="2">
    <source>
        <dbReference type="Pfam" id="PF01558"/>
    </source>
</evidence>
<evidence type="ECO:0000313" key="3">
    <source>
        <dbReference type="EMBL" id="PIZ35169.1"/>
    </source>
</evidence>
<comment type="caution">
    <text evidence="3">The sequence shown here is derived from an EMBL/GenBank/DDBJ whole genome shotgun (WGS) entry which is preliminary data.</text>
</comment>
<dbReference type="EC" id="1.2.7.8" evidence="3"/>
<gene>
    <name evidence="3" type="ORF">COY37_10825</name>
</gene>
<dbReference type="InterPro" id="IPR052198">
    <property type="entry name" value="IorB_Oxidoreductase"/>
</dbReference>
<dbReference type="GO" id="GO:0043805">
    <property type="term" value="F:indolepyruvate ferredoxin oxidoreductase activity"/>
    <property type="evidence" value="ECO:0007669"/>
    <property type="project" value="UniProtKB-EC"/>
</dbReference>
<dbReference type="EMBL" id="PFNG01000251">
    <property type="protein sequence ID" value="PIZ35169.1"/>
    <property type="molecule type" value="Genomic_DNA"/>
</dbReference>
<feature type="domain" description="Pyruvate/ketoisovalerate oxidoreductase catalytic" evidence="2">
    <location>
        <begin position="17"/>
        <end position="194"/>
    </location>
</feature>
<organism evidence="3 4">
    <name type="scientific">Candidatus Aquicultor secundus</name>
    <dbReference type="NCBI Taxonomy" id="1973895"/>
    <lineage>
        <taxon>Bacteria</taxon>
        <taxon>Bacillati</taxon>
        <taxon>Actinomycetota</taxon>
        <taxon>Candidatus Aquicultoria</taxon>
        <taxon>Candidatus Aquicultorales</taxon>
        <taxon>Candidatus Aquicultoraceae</taxon>
        <taxon>Candidatus Aquicultor</taxon>
    </lineage>
</organism>
<accession>A0A2M7T561</accession>
<dbReference type="AlphaFoldDB" id="A0A2M7T561"/>